<gene>
    <name evidence="10" type="ORF">DPX16_21248</name>
</gene>
<dbReference type="PANTHER" id="PTHR45739:SF12">
    <property type="entry name" value="CHONDROITIN SULFATE PROTEOGLYCAN 4-LIKE ISOFORM X2"/>
    <property type="match status" value="1"/>
</dbReference>
<feature type="repeat" description="CSPG" evidence="5">
    <location>
        <begin position="1128"/>
        <end position="1218"/>
    </location>
</feature>
<protein>
    <submittedName>
        <fullName evidence="10">Chondroitin sulfate proteoglycan 4</fullName>
    </submittedName>
</protein>
<keyword evidence="7" id="KW-1133">Transmembrane helix</keyword>
<proteinExistence type="predicted"/>
<dbReference type="Pfam" id="PF02210">
    <property type="entry name" value="Laminin_G_2"/>
    <property type="match status" value="2"/>
</dbReference>
<reference evidence="10 11" key="1">
    <citation type="submission" date="2018-10" db="EMBL/GenBank/DDBJ databases">
        <title>Genome assembly for a Yunnan-Guizhou Plateau 3E fish, Anabarilius grahami (Regan), and its evolutionary and genetic applications.</title>
        <authorList>
            <person name="Jiang W."/>
        </authorList>
    </citation>
    <scope>NUCLEOTIDE SEQUENCE [LARGE SCALE GENOMIC DNA]</scope>
    <source>
        <strain evidence="10">AG-KIZ</strain>
        <tissue evidence="10">Muscle</tissue>
    </source>
</reference>
<feature type="signal peptide" evidence="8">
    <location>
        <begin position="1"/>
        <end position="19"/>
    </location>
</feature>
<dbReference type="InterPro" id="IPR039005">
    <property type="entry name" value="CSPG_rpt"/>
</dbReference>
<comment type="caution">
    <text evidence="10">The sequence shown here is derived from an EMBL/GenBank/DDBJ whole genome shotgun (WGS) entry which is preliminary data.</text>
</comment>
<feature type="repeat" description="CSPG" evidence="5">
    <location>
        <begin position="1599"/>
        <end position="1699"/>
    </location>
</feature>
<dbReference type="Proteomes" id="UP000281406">
    <property type="component" value="Unassembled WGS sequence"/>
</dbReference>
<feature type="repeat" description="CSPG" evidence="5">
    <location>
        <begin position="426"/>
        <end position="521"/>
    </location>
</feature>
<dbReference type="GO" id="GO:0009653">
    <property type="term" value="P:anatomical structure morphogenesis"/>
    <property type="evidence" value="ECO:0007669"/>
    <property type="project" value="TreeGrafter"/>
</dbReference>
<name>A0A3N0YG76_ANAGA</name>
<feature type="repeat" description="CSPG" evidence="5">
    <location>
        <begin position="1724"/>
        <end position="1823"/>
    </location>
</feature>
<feature type="compositionally biased region" description="Polar residues" evidence="6">
    <location>
        <begin position="2242"/>
        <end position="2254"/>
    </location>
</feature>
<feature type="repeat" description="CSPG" evidence="5">
    <location>
        <begin position="1357"/>
        <end position="1448"/>
    </location>
</feature>
<organism evidence="10 11">
    <name type="scientific">Anabarilius grahami</name>
    <name type="common">Kanglang fish</name>
    <name type="synonym">Barilius grahami</name>
    <dbReference type="NCBI Taxonomy" id="495550"/>
    <lineage>
        <taxon>Eukaryota</taxon>
        <taxon>Metazoa</taxon>
        <taxon>Chordata</taxon>
        <taxon>Craniata</taxon>
        <taxon>Vertebrata</taxon>
        <taxon>Euteleostomi</taxon>
        <taxon>Actinopterygii</taxon>
        <taxon>Neopterygii</taxon>
        <taxon>Teleostei</taxon>
        <taxon>Ostariophysi</taxon>
        <taxon>Cypriniformes</taxon>
        <taxon>Xenocyprididae</taxon>
        <taxon>Xenocypridinae</taxon>
        <taxon>Xenocypridinae incertae sedis</taxon>
        <taxon>Anabarilius</taxon>
    </lineage>
</organism>
<evidence type="ECO:0000313" key="10">
    <source>
        <dbReference type="EMBL" id="ROL44881.1"/>
    </source>
</evidence>
<dbReference type="Gene3D" id="2.60.120.200">
    <property type="match status" value="2"/>
</dbReference>
<feature type="repeat" description="CSPG" evidence="5">
    <location>
        <begin position="552"/>
        <end position="645"/>
    </location>
</feature>
<evidence type="ECO:0000313" key="11">
    <source>
        <dbReference type="Proteomes" id="UP000281406"/>
    </source>
</evidence>
<feature type="transmembrane region" description="Helical" evidence="7">
    <location>
        <begin position="2286"/>
        <end position="2309"/>
    </location>
</feature>
<feature type="domain" description="Laminin G" evidence="9">
    <location>
        <begin position="202"/>
        <end position="381"/>
    </location>
</feature>
<evidence type="ECO:0000256" key="7">
    <source>
        <dbReference type="SAM" id="Phobius"/>
    </source>
</evidence>
<dbReference type="PANTHER" id="PTHR45739">
    <property type="entry name" value="MATRIX PROTEIN, PUTATIVE-RELATED"/>
    <property type="match status" value="1"/>
</dbReference>
<feature type="repeat" description="CSPG" evidence="5">
    <location>
        <begin position="894"/>
        <end position="988"/>
    </location>
</feature>
<dbReference type="InterPro" id="IPR001791">
    <property type="entry name" value="Laminin_G"/>
</dbReference>
<evidence type="ECO:0000256" key="8">
    <source>
        <dbReference type="SAM" id="SignalP"/>
    </source>
</evidence>
<keyword evidence="11" id="KW-1185">Reference proteome</keyword>
<accession>A0A3N0YG76</accession>
<evidence type="ECO:0000256" key="1">
    <source>
        <dbReference type="ARBA" id="ARBA00022729"/>
    </source>
</evidence>
<keyword evidence="7" id="KW-0812">Transmembrane</keyword>
<dbReference type="EMBL" id="RJVU01043297">
    <property type="protein sequence ID" value="ROL44881.1"/>
    <property type="molecule type" value="Genomic_DNA"/>
</dbReference>
<keyword evidence="3" id="KW-0325">Glycoprotein</keyword>
<dbReference type="SUPFAM" id="SSF49899">
    <property type="entry name" value="Concanavalin A-like lectins/glucanases"/>
    <property type="match status" value="2"/>
</dbReference>
<sequence>MRAILLNGLLLLFVGLAQGASFYGDGFVQLKGTETSSRNTLHVRFRTSSLSGLLFLAAGQNDFLLLEMNAGRLQVRLDLGSGEQILLSDSGTQLDDLAWHTAELLHEIYNVTLTVDNHSKTSLRMPGPERELHINNGLYVGGTGGLDQAYLSSNLNGFRGCLDEVIFNQHNLLSSLRSYSGFKNVYEVSLGCSPQFFANEDDPISFFSSQAYISLPPWTAQHEWAFECSIHTSAEEGIIMYSSARQGDFVALEIQKGLLLAVVGKDGSKTELRSLTFINDNKWHDVKLFFTPKSLQLTVDGETGKSIISSRSKAFHLKGFLFLGGIDDGTRSEVRKVGLSSVAGKRVKGGSFKGCFRDIKINDVKMGLPNAVVTKDISVGCDPEKELDISTTVSPTTLPMTLVDSVTQLPPTDVSTLAKGLVKKYGHNFLQLKNLVVPEGGRGALDSKHIKVNLDFKKLGIRQSQIIFRIEEQPVHGQLRLDVDQEQAEHTFSMLDLWHGRVMYIHGGSEDPQDYFMFSVFSSSRKEVPSYLKGHKLYRYNVTVTPTNDAPELSLPEGNLFILLENSKKRLTTDVLKAIDIDSNYTDLFYSVLGNLNADAGYLENENNAGTPLTSFSHSALVDGKINYVHTGVRNSRIVLRVSDGEKVSNTVVLRIMAVGLEYKISNNTGLEVTQGEMFLLSTNQLAVWTNAFKQVVDIRYDVIEPPRFGELQRMHSSGEWKITSSFSQRVLEKERLRYLSTYQSIQTSNSTDHFKCKVTVASRATEELVFPLKVKWIDYTIENNEPVELDKITKTVIDPEHLYATAHGVSLSEDELCFRLLTLPKRGIIEVNNAKLDVNSTFCQRDITNLKVKYQLVERSYEDTSDEFVFHVFSKHAHSASHIFRINIKADVNSIFMTNNGLSLLEGESKLITKDELFAETLSTKKMYYTITKMPHHGKLMRINLSNSTKDFDNIMSFTNQDVLEERIMYVHDDSETTLDSFTFIASTGSVTKLSIRDNDIGSKEGIFNISIQLVNDEKPIRIVDKVFHVVRNGQRLLTLDDLCYHDADSDFSDGQLVYTRRGIPMGDLVLVNDTSHKLYQFRQEDLEQKQVLFIHHGMNSGRFVLFVSDGKHYVSSLLDISAQDAYLKIGNNTGLLVQKGQAKTLSNANFSVDTNLDIRDDNEIIFKVQEAPKHASLYLKDSKTESFTQSDLRNGYLSYHHDNSKNLADVFTLLVEAKDLRLDGKIHVKVYLESHQRPPIILHNKSLLVEEGKPVKIESSKLKVTHEASSPSEITFTIKVSPSHGYLRHFIESKDQYQGTLEDPLVTFSQRDVNDGNIQYVQVAPGQESDSFTLEASNGVAEVSDIIMSVDIIPRFIPIEVSNITLKEGASKALTEDIIRVTNPHFSGLNFVYYVSEGPLHGRIENSRFPGISTTYFTRKQVEQEFIYYIHDNTETLEDHFTVTANDTDLRKHSAPWTVHVQITAVNDEPPAITANRVLRSKKYRDEYTVVSETHKTKLLVWVDSVTEITSEDLNAEDEDTIPEQLEYIITQPSNGHLALKTAPNRPIMNFTQAHIDQRQLLFVHSGPMAGGFNFQVNDGVNFAPRQIFSITARALVLTLEKAGPLKVFPASLSLISNKILQAITNDDTGITNRTIYFTVINPPKFGKLVSLQADKTTTDISSFTQQMVDASEVAYQQSHGTSLGWAALDKFSFTVSSPPAMLETQTFDIDISYENIGPEQTSVLLKNKGVEVTEGDKVLIDKSMLDASNLMTKQPESKRSSYEVWYQVTSLPQHGVIVVGERNLTKEKPNFSQFILNKYGITYHHDNSETTRDHFDFDVYLNLKSKPPSRPLDTEVVSETFNISIIPINDQPPVLKTKAPSLKVVQGDTVAIGPNNLSVVDLDNPPTEIQYTVISKPSNGFLAIAERLNESVDSFSQAQINNREVLFVHDGSPSSGAFYFSVTDGHHRPLYKLFNLEVIEITVSLVNNTEVLLDQGHTSVTLTRSHLAAVTNGKNTTVHYKITVPPQYGKLLLDNEEVTVFSQDDLLAEKLRYHMVNLESSHDNFEFAAFTTEANLTNQVVNITVKPLIRYTEGATFPNGIRIKLKPHLLNVSELALLSGDDPLFKITSLPENGRIVRATKGRKAESVSVFTFSELQQEKLAIELKANLTGVHEVNDSFRFVLKAKNVQPANGIFAFSIVPHVPTLEMSTMIPMSTIRPVFRNQTATMSLFPSATPPPVRTTQRVTKSGSRSKGRNRWGISNSIDMGTTNLKPTHGVEEIYPINNNPVKVESVSQTGSSSNSMIILLPLLALLLLVIIVVVSVLLLRRKQRKKQKPLKSTSGPPPQPDNPSHQDKLQWPATVPVVTVTPLTPRNAGSSAITRLQTRSENSHYGPSVSLCSFEDLEPEVSQLCRTTNPTLRNNQYWV</sequence>
<feature type="repeat" description="CSPG" evidence="5">
    <location>
        <begin position="1965"/>
        <end position="2053"/>
    </location>
</feature>
<feature type="chain" id="PRO_5018229393" evidence="8">
    <location>
        <begin position="20"/>
        <end position="2409"/>
    </location>
</feature>
<dbReference type="PROSITE" id="PS50025">
    <property type="entry name" value="LAM_G_DOMAIN"/>
    <property type="match status" value="2"/>
</dbReference>
<evidence type="ECO:0000256" key="3">
    <source>
        <dbReference type="ARBA" id="ARBA00023180"/>
    </source>
</evidence>
<keyword evidence="1 8" id="KW-0732">Signal</keyword>
<feature type="domain" description="Laminin G" evidence="9">
    <location>
        <begin position="17"/>
        <end position="192"/>
    </location>
</feature>
<evidence type="ECO:0000259" key="9">
    <source>
        <dbReference type="PROSITE" id="PS50025"/>
    </source>
</evidence>
<dbReference type="SMART" id="SM00282">
    <property type="entry name" value="LamG"/>
    <property type="match status" value="2"/>
</dbReference>
<feature type="repeat" description="CSPG" evidence="5">
    <location>
        <begin position="662"/>
        <end position="760"/>
    </location>
</feature>
<keyword evidence="2" id="KW-0677">Repeat</keyword>
<feature type="repeat" description="CSPG" evidence="5">
    <location>
        <begin position="1492"/>
        <end position="1582"/>
    </location>
</feature>
<dbReference type="InterPro" id="IPR013320">
    <property type="entry name" value="ConA-like_dom_sf"/>
</dbReference>
<evidence type="ECO:0000256" key="5">
    <source>
        <dbReference type="PROSITE-ProRule" id="PRU01201"/>
    </source>
</evidence>
<evidence type="ECO:0000256" key="4">
    <source>
        <dbReference type="PROSITE-ProRule" id="PRU00122"/>
    </source>
</evidence>
<feature type="region of interest" description="Disordered" evidence="6">
    <location>
        <begin position="2214"/>
        <end position="2254"/>
    </location>
</feature>
<feature type="repeat" description="CSPG" evidence="5">
    <location>
        <begin position="1240"/>
        <end position="1339"/>
    </location>
</feature>
<comment type="caution">
    <text evidence="4">Lacks conserved residue(s) required for the propagation of feature annotation.</text>
</comment>
<dbReference type="OrthoDB" id="9026019at2759"/>
<evidence type="ECO:0000256" key="2">
    <source>
        <dbReference type="ARBA" id="ARBA00022737"/>
    </source>
</evidence>
<feature type="region of interest" description="Disordered" evidence="6">
    <location>
        <begin position="2314"/>
        <end position="2341"/>
    </location>
</feature>
<feature type="repeat" description="CSPG" evidence="5">
    <location>
        <begin position="1856"/>
        <end position="1948"/>
    </location>
</feature>
<evidence type="ECO:0000256" key="6">
    <source>
        <dbReference type="SAM" id="MobiDB-lite"/>
    </source>
</evidence>
<keyword evidence="7" id="KW-0472">Membrane</keyword>
<dbReference type="Pfam" id="PF16184">
    <property type="entry name" value="Cadherin_3"/>
    <property type="match status" value="13"/>
</dbReference>
<dbReference type="CDD" id="cd00110">
    <property type="entry name" value="LamG"/>
    <property type="match status" value="2"/>
</dbReference>
<dbReference type="PROSITE" id="PS51854">
    <property type="entry name" value="CSPG"/>
    <property type="match status" value="12"/>
</dbReference>
<dbReference type="InterPro" id="IPR051561">
    <property type="entry name" value="FRAS1_ECM"/>
</dbReference>